<reference evidence="2 3" key="1">
    <citation type="submission" date="2023-02" db="EMBL/GenBank/DDBJ databases">
        <title>Genome sequence of Mucilaginibacter jinjuensis strain KACC 16571.</title>
        <authorList>
            <person name="Kim S."/>
            <person name="Heo J."/>
            <person name="Kwon S.-W."/>
        </authorList>
    </citation>
    <scope>NUCLEOTIDE SEQUENCE [LARGE SCALE GENOMIC DNA]</scope>
    <source>
        <strain evidence="2 3">KACC 16571</strain>
    </source>
</reference>
<feature type="domain" description="2Fe-2S ferredoxin-type" evidence="1">
    <location>
        <begin position="46"/>
        <end position="96"/>
    </location>
</feature>
<accession>A0ABY7T3D2</accession>
<keyword evidence="3" id="KW-1185">Reference proteome</keyword>
<dbReference type="EMBL" id="CP117167">
    <property type="protein sequence ID" value="WCT10705.1"/>
    <property type="molecule type" value="Genomic_DNA"/>
</dbReference>
<name>A0ABY7T3D2_9SPHI</name>
<sequence length="109" mass="12277">MDNKVKDISFDIQSGNNIHHVQTYYNSHKNLMALIFDELGEDEFGECKGMGRCGTCAVKLLKPSGLVNDFHDNEENTLSKLDLLEPGIRLSCKVFITSALDQQLFQLNL</sequence>
<dbReference type="RefSeq" id="WP_273628897.1">
    <property type="nucleotide sequence ID" value="NZ_CP117167.1"/>
</dbReference>
<dbReference type="SUPFAM" id="SSF54292">
    <property type="entry name" value="2Fe-2S ferredoxin-like"/>
    <property type="match status" value="1"/>
</dbReference>
<dbReference type="InterPro" id="IPR001041">
    <property type="entry name" value="2Fe-2S_ferredoxin-type"/>
</dbReference>
<dbReference type="Gene3D" id="3.10.20.30">
    <property type="match status" value="1"/>
</dbReference>
<evidence type="ECO:0000313" key="2">
    <source>
        <dbReference type="EMBL" id="WCT10705.1"/>
    </source>
</evidence>
<dbReference type="Pfam" id="PF00111">
    <property type="entry name" value="Fer2"/>
    <property type="match status" value="1"/>
</dbReference>
<organism evidence="2 3">
    <name type="scientific">Mucilaginibacter jinjuensis</name>
    <dbReference type="NCBI Taxonomy" id="1176721"/>
    <lineage>
        <taxon>Bacteria</taxon>
        <taxon>Pseudomonadati</taxon>
        <taxon>Bacteroidota</taxon>
        <taxon>Sphingobacteriia</taxon>
        <taxon>Sphingobacteriales</taxon>
        <taxon>Sphingobacteriaceae</taxon>
        <taxon>Mucilaginibacter</taxon>
    </lineage>
</organism>
<gene>
    <name evidence="2" type="ORF">PQO05_18370</name>
</gene>
<evidence type="ECO:0000313" key="3">
    <source>
        <dbReference type="Proteomes" id="UP001216139"/>
    </source>
</evidence>
<protein>
    <submittedName>
        <fullName evidence="2">2Fe-2S iron-sulfur cluster-binding protein</fullName>
    </submittedName>
</protein>
<proteinExistence type="predicted"/>
<dbReference type="CDD" id="cd00207">
    <property type="entry name" value="fer2"/>
    <property type="match status" value="1"/>
</dbReference>
<evidence type="ECO:0000259" key="1">
    <source>
        <dbReference type="Pfam" id="PF00111"/>
    </source>
</evidence>
<dbReference type="InterPro" id="IPR036010">
    <property type="entry name" value="2Fe-2S_ferredoxin-like_sf"/>
</dbReference>
<dbReference type="Proteomes" id="UP001216139">
    <property type="component" value="Chromosome"/>
</dbReference>
<dbReference type="InterPro" id="IPR012675">
    <property type="entry name" value="Beta-grasp_dom_sf"/>
</dbReference>